<dbReference type="Proteomes" id="UP000655588">
    <property type="component" value="Unassembled WGS sequence"/>
</dbReference>
<dbReference type="EMBL" id="WNWW01001002">
    <property type="protein sequence ID" value="KAF3420088.1"/>
    <property type="molecule type" value="Genomic_DNA"/>
</dbReference>
<comment type="caution">
    <text evidence="1">The sequence shown here is derived from an EMBL/GenBank/DDBJ whole genome shotgun (WGS) entry which is preliminary data.</text>
</comment>
<dbReference type="AlphaFoldDB" id="A0A833W3X6"/>
<name>A0A833W3X6_9HYME</name>
<sequence length="133" mass="15408">MTENTYNTDCCKWTMEEREKILATGTLEQKKEAFKDDEELMRETTKFVSEVIQMAITEASKRIMFTEFVFTHCFFLRLVTKEKKKIKENKIFVCIGSRLKGIASIAGWNHRARGFCSRILNALCPCFTSNGKS</sequence>
<accession>A0A833W3X6</accession>
<protein>
    <submittedName>
        <fullName evidence="1">Uncharacterized protein</fullName>
    </submittedName>
</protein>
<reference evidence="1" key="1">
    <citation type="submission" date="2019-11" db="EMBL/GenBank/DDBJ databases">
        <title>The nuclear and mitochondrial genomes of Frieseomelitta varia - a highly eusocial stingless bee (Meliponini) with a permanently sterile worker caste.</title>
        <authorList>
            <person name="Freitas F.C.P."/>
            <person name="Lourenco A.P."/>
            <person name="Nunes F.M.F."/>
            <person name="Paschoal A.R."/>
            <person name="Abreu F.C.P."/>
            <person name="Barbin F.O."/>
            <person name="Bataglia L."/>
            <person name="Cardoso-Junior C.A.M."/>
            <person name="Cervoni M.S."/>
            <person name="Silva S.R."/>
            <person name="Dalarmi F."/>
            <person name="Del Lama M.A."/>
            <person name="Depintor T.S."/>
            <person name="Ferreira K.M."/>
            <person name="Goria P.S."/>
            <person name="Jaskot M.C."/>
            <person name="Lago D.C."/>
            <person name="Luna-Lucena D."/>
            <person name="Moda L.M."/>
            <person name="Nascimento L."/>
            <person name="Pedrino M."/>
            <person name="Rabico F.O."/>
            <person name="Sanches F.C."/>
            <person name="Santos D.E."/>
            <person name="Santos C.G."/>
            <person name="Vieira J."/>
            <person name="Lopes T.F."/>
            <person name="Barchuk A.R."/>
            <person name="Hartfelder K."/>
            <person name="Simoes Z.L.P."/>
            <person name="Bitondi M.M.G."/>
            <person name="Pinheiro D.G."/>
        </authorList>
    </citation>
    <scope>NUCLEOTIDE SEQUENCE</scope>
    <source>
        <strain evidence="1">USP_RPSP 00005682</strain>
        <tissue evidence="1">Whole individual</tissue>
    </source>
</reference>
<evidence type="ECO:0000313" key="1">
    <source>
        <dbReference type="EMBL" id="KAF3420088.1"/>
    </source>
</evidence>
<keyword evidence="2" id="KW-1185">Reference proteome</keyword>
<proteinExistence type="predicted"/>
<gene>
    <name evidence="1" type="ORF">E2986_07319</name>
</gene>
<organism evidence="1 2">
    <name type="scientific">Frieseomelitta varia</name>
    <dbReference type="NCBI Taxonomy" id="561572"/>
    <lineage>
        <taxon>Eukaryota</taxon>
        <taxon>Metazoa</taxon>
        <taxon>Ecdysozoa</taxon>
        <taxon>Arthropoda</taxon>
        <taxon>Hexapoda</taxon>
        <taxon>Insecta</taxon>
        <taxon>Pterygota</taxon>
        <taxon>Neoptera</taxon>
        <taxon>Endopterygota</taxon>
        <taxon>Hymenoptera</taxon>
        <taxon>Apocrita</taxon>
        <taxon>Aculeata</taxon>
        <taxon>Apoidea</taxon>
        <taxon>Anthophila</taxon>
        <taxon>Apidae</taxon>
        <taxon>Frieseomelitta</taxon>
    </lineage>
</organism>
<evidence type="ECO:0000313" key="2">
    <source>
        <dbReference type="Proteomes" id="UP000655588"/>
    </source>
</evidence>